<gene>
    <name evidence="2" type="ORF">EAS64_08830</name>
</gene>
<dbReference type="GO" id="GO:0005975">
    <property type="term" value="P:carbohydrate metabolic process"/>
    <property type="evidence" value="ECO:0007669"/>
    <property type="project" value="UniProtKB-ARBA"/>
</dbReference>
<name>A0A6P2C2Q5_9ACTN</name>
<dbReference type="InterPro" id="IPR032109">
    <property type="entry name" value="Big_3_5"/>
</dbReference>
<dbReference type="InterPro" id="IPR013783">
    <property type="entry name" value="Ig-like_fold"/>
</dbReference>
<dbReference type="Pfam" id="PF16640">
    <property type="entry name" value="Big_3_5"/>
    <property type="match status" value="1"/>
</dbReference>
<evidence type="ECO:0000313" key="2">
    <source>
        <dbReference type="EMBL" id="TVZ04755.1"/>
    </source>
</evidence>
<evidence type="ECO:0000259" key="1">
    <source>
        <dbReference type="Pfam" id="PF16640"/>
    </source>
</evidence>
<protein>
    <submittedName>
        <fullName evidence="2">Ig-like domain repeat protein</fullName>
    </submittedName>
</protein>
<comment type="caution">
    <text evidence="2">The sequence shown here is derived from an EMBL/GenBank/DDBJ whole genome shotgun (WGS) entry which is preliminary data.</text>
</comment>
<dbReference type="AlphaFoldDB" id="A0A6P2C2Q5"/>
<dbReference type="RefSeq" id="WP_145852463.1">
    <property type="nucleotide sequence ID" value="NZ_RPFW01000002.1"/>
</dbReference>
<keyword evidence="3" id="KW-1185">Reference proteome</keyword>
<accession>A0A6P2C2Q5</accession>
<dbReference type="Gene3D" id="2.60.40.10">
    <property type="entry name" value="Immunoglobulins"/>
    <property type="match status" value="1"/>
</dbReference>
<reference evidence="2 3" key="1">
    <citation type="submission" date="2018-11" db="EMBL/GenBank/DDBJ databases">
        <title>Trebonia kvetii gen.nov., sp.nov., a novel acidophilic actinobacterium, and proposal of the new actinobacterial family Treboniaceae fam. nov.</title>
        <authorList>
            <person name="Rapoport D."/>
            <person name="Sagova-Mareckova M."/>
            <person name="Sedlacek I."/>
            <person name="Provaznik J."/>
            <person name="Kralova S."/>
            <person name="Pavlinic D."/>
            <person name="Benes V."/>
            <person name="Kopecky J."/>
        </authorList>
    </citation>
    <scope>NUCLEOTIDE SEQUENCE [LARGE SCALE GENOMIC DNA]</scope>
    <source>
        <strain evidence="2 3">15Tr583</strain>
    </source>
</reference>
<dbReference type="OrthoDB" id="1016457at2"/>
<dbReference type="Proteomes" id="UP000460272">
    <property type="component" value="Unassembled WGS sequence"/>
</dbReference>
<dbReference type="EMBL" id="RPFW01000002">
    <property type="protein sequence ID" value="TVZ04755.1"/>
    <property type="molecule type" value="Genomic_DNA"/>
</dbReference>
<organism evidence="2 3">
    <name type="scientific">Trebonia kvetii</name>
    <dbReference type="NCBI Taxonomy" id="2480626"/>
    <lineage>
        <taxon>Bacteria</taxon>
        <taxon>Bacillati</taxon>
        <taxon>Actinomycetota</taxon>
        <taxon>Actinomycetes</taxon>
        <taxon>Streptosporangiales</taxon>
        <taxon>Treboniaceae</taxon>
        <taxon>Trebonia</taxon>
    </lineage>
</organism>
<sequence>MSYAFPLSGLDELGAKGATIGGLSCASPGNCAAVGSYDVGGGLPFTANEVAGVWQPARAVPGIKGLVATGGQGRLDAVSCWAAGDCAAAGWFESGRDKSTDGLVVLEQNGTWGKAHMIGVYGGQLTVVSCSAGGYCAAAGTAGQVHSGKRLPLAVAESKGTWEPPRTFALPTEIARPGNVITSVSCPAASDCLAVGESYTEIGGTGASANVSQGILLQQIKGSWAAFAVEIPGLATLHAKRTAAESISCPSAGDCTVVGRTATATSSGSFLAVESNGTWLPPTAMPAQSSDYQLSSVSCVKVPVRDTCYSTGSSTATAFTEESENSTAFAPGPVLGAAKLGNTGITENPAPVISCSVSAYCAVGGEYRETTAGRQPFLDVKTASGWQYAIGLHGLPLLSGGKSEAEVDAVSCTATGYCSGAGTYLNKAKVYEPFVVNLATQAMVHLSVVNTGLTYGKEQAGHVTVQLTSPKGTPTGKVDITAGRTTVCIIKAVHGTGSCHLTAKQLKPGGYLFQATYTGSVNYIPAPSATIAVEVAK</sequence>
<feature type="domain" description="Bacterial Ig-like" evidence="1">
    <location>
        <begin position="449"/>
        <end position="536"/>
    </location>
</feature>
<evidence type="ECO:0000313" key="3">
    <source>
        <dbReference type="Proteomes" id="UP000460272"/>
    </source>
</evidence>
<proteinExistence type="predicted"/>